<dbReference type="InterPro" id="IPR025485">
    <property type="entry name" value="DUF4377"/>
</dbReference>
<dbReference type="AlphaFoldDB" id="A0A918XLP3"/>
<reference evidence="3" key="1">
    <citation type="journal article" date="2014" name="Int. J. Syst. Evol. Microbiol.">
        <title>Complete genome sequence of Corynebacterium casei LMG S-19264T (=DSM 44701T), isolated from a smear-ripened cheese.</title>
        <authorList>
            <consortium name="US DOE Joint Genome Institute (JGI-PGF)"/>
            <person name="Walter F."/>
            <person name="Albersmeier A."/>
            <person name="Kalinowski J."/>
            <person name="Ruckert C."/>
        </authorList>
    </citation>
    <scope>NUCLEOTIDE SEQUENCE</scope>
    <source>
        <strain evidence="3">KCTC 23430</strain>
    </source>
</reference>
<comment type="caution">
    <text evidence="3">The sequence shown here is derived from an EMBL/GenBank/DDBJ whole genome shotgun (WGS) entry which is preliminary data.</text>
</comment>
<dbReference type="RefSeq" id="WP_189478460.1">
    <property type="nucleotide sequence ID" value="NZ_BMYM01000003.1"/>
</dbReference>
<evidence type="ECO:0000313" key="3">
    <source>
        <dbReference type="EMBL" id="GHD38098.1"/>
    </source>
</evidence>
<evidence type="ECO:0000259" key="1">
    <source>
        <dbReference type="Pfam" id="PF03724"/>
    </source>
</evidence>
<reference evidence="3" key="2">
    <citation type="submission" date="2020-09" db="EMBL/GenBank/DDBJ databases">
        <authorList>
            <person name="Sun Q."/>
            <person name="Kim S."/>
        </authorList>
    </citation>
    <scope>NUCLEOTIDE SEQUENCE</scope>
    <source>
        <strain evidence="3">KCTC 23430</strain>
    </source>
</reference>
<dbReference type="EMBL" id="BMYM01000003">
    <property type="protein sequence ID" value="GHD38098.1"/>
    <property type="molecule type" value="Genomic_DNA"/>
</dbReference>
<protein>
    <recommendedName>
        <fullName evidence="5">DUF4377 domain-containing protein</fullName>
    </recommendedName>
</protein>
<dbReference type="Gene3D" id="2.40.128.270">
    <property type="match status" value="1"/>
</dbReference>
<name>A0A918XLP3_9GAMM</name>
<dbReference type="Pfam" id="PF03724">
    <property type="entry name" value="META"/>
    <property type="match status" value="1"/>
</dbReference>
<accession>A0A918XLP3</accession>
<organism evidence="3 4">
    <name type="scientific">Parahalioglobus pacificus</name>
    <dbReference type="NCBI Taxonomy" id="930806"/>
    <lineage>
        <taxon>Bacteria</taxon>
        <taxon>Pseudomonadati</taxon>
        <taxon>Pseudomonadota</taxon>
        <taxon>Gammaproteobacteria</taxon>
        <taxon>Cellvibrionales</taxon>
        <taxon>Halieaceae</taxon>
        <taxon>Parahalioglobus</taxon>
    </lineage>
</organism>
<feature type="domain" description="DUF306" evidence="1">
    <location>
        <begin position="131"/>
        <end position="234"/>
    </location>
</feature>
<evidence type="ECO:0000259" key="2">
    <source>
        <dbReference type="Pfam" id="PF14302"/>
    </source>
</evidence>
<feature type="domain" description="DUF4377" evidence="2">
    <location>
        <begin position="44"/>
        <end position="120"/>
    </location>
</feature>
<proteinExistence type="predicted"/>
<dbReference type="InterPro" id="IPR005184">
    <property type="entry name" value="DUF306_Meta_HslJ"/>
</dbReference>
<dbReference type="Proteomes" id="UP000644693">
    <property type="component" value="Unassembled WGS sequence"/>
</dbReference>
<sequence length="237" mass="27339">MISELKVTEFRRRWQRRLIQVIAIIVALSSAELRSSEGMEKRIWLDSAKVDCVGVGPQQCYRIRESQSDEWEYFYQEIEGFDFEPGNIYKLLVRITKRDADPLPADASSLIYSLVTVISKEADPLLPLNDIWSVYEFAQAPKKPKRAGSLNLEINIRTMQMFGNDGCNALRAQIEKLEGDELRFGPLISTKKFCADMSDADRYQKALSAAAYFERNQNKLQLMDNQRRPLLDFKKVD</sequence>
<dbReference type="Pfam" id="PF14302">
    <property type="entry name" value="DUF4377"/>
    <property type="match status" value="1"/>
</dbReference>
<evidence type="ECO:0000313" key="4">
    <source>
        <dbReference type="Proteomes" id="UP000644693"/>
    </source>
</evidence>
<keyword evidence="4" id="KW-1185">Reference proteome</keyword>
<dbReference type="InterPro" id="IPR038670">
    <property type="entry name" value="HslJ-like_sf"/>
</dbReference>
<evidence type="ECO:0008006" key="5">
    <source>
        <dbReference type="Google" id="ProtNLM"/>
    </source>
</evidence>
<gene>
    <name evidence="3" type="ORF">GCM10007053_28150</name>
</gene>